<keyword evidence="2" id="KW-0175">Coiled coil</keyword>
<evidence type="ECO:0000259" key="4">
    <source>
        <dbReference type="Pfam" id="PF25917"/>
    </source>
</evidence>
<feature type="signal peptide" evidence="3">
    <location>
        <begin position="1"/>
        <end position="18"/>
    </location>
</feature>
<dbReference type="PANTHER" id="PTHR30469:SF15">
    <property type="entry name" value="HLYD FAMILY OF SECRETION PROTEINS"/>
    <property type="match status" value="1"/>
</dbReference>
<dbReference type="InterPro" id="IPR006143">
    <property type="entry name" value="RND_pump_MFP"/>
</dbReference>
<reference evidence="5 6" key="1">
    <citation type="submission" date="2016-03" db="EMBL/GenBank/DDBJ databases">
        <title>Complete genome sequence of Pedobacter cryoconitis PAMC 27485.</title>
        <authorList>
            <person name="Lee J."/>
            <person name="Kim O.-S."/>
        </authorList>
    </citation>
    <scope>NUCLEOTIDE SEQUENCE [LARGE SCALE GENOMIC DNA]</scope>
    <source>
        <strain evidence="5 6">PAMC 27485</strain>
    </source>
</reference>
<name>A0A127VIF5_9SPHI</name>
<dbReference type="SUPFAM" id="SSF111369">
    <property type="entry name" value="HlyD-like secretion proteins"/>
    <property type="match status" value="1"/>
</dbReference>
<evidence type="ECO:0000256" key="1">
    <source>
        <dbReference type="ARBA" id="ARBA00009477"/>
    </source>
</evidence>
<evidence type="ECO:0000256" key="2">
    <source>
        <dbReference type="SAM" id="Coils"/>
    </source>
</evidence>
<dbReference type="RefSeq" id="WP_068404779.1">
    <property type="nucleotide sequence ID" value="NZ_CP014504.1"/>
</dbReference>
<sequence length="358" mass="38359" precursor="true">MKAIHYAALLLGVPIFYACNTSTPVASTAMGNDTIPVQVMKLNLESSNAAIPVSGQFTTNNEVMLSFKTGGIINSLLVKEGDAVKKGQLLATLNLTEINAQVQQAQLGYEKAKRDYQRTKNLYTDSVATLEQLQNSKTALLVSQQQLNQVDFNRKYSEIHAPENGFILKKMADVGQQISSGTAVLQTNGAQSGKWELKVGISDREWAILKLNDPAKIETTAMPGQVLDGVVSRKSEGVDAATGTFTAYIKLTGQTPKAIAAGMFGKATLSPSKHVEHKGNWQIPYEALLDGDGSSGYVFVTNDNKTAHRVKVTVAGIEKNTVTISEGLENAGALIISGSAYLTDNSKISIHSPLKTAK</sequence>
<organism evidence="5 6">
    <name type="scientific">Pedobacter cryoconitis</name>
    <dbReference type="NCBI Taxonomy" id="188932"/>
    <lineage>
        <taxon>Bacteria</taxon>
        <taxon>Pseudomonadati</taxon>
        <taxon>Bacteroidota</taxon>
        <taxon>Sphingobacteriia</taxon>
        <taxon>Sphingobacteriales</taxon>
        <taxon>Sphingobacteriaceae</taxon>
        <taxon>Pedobacter</taxon>
    </lineage>
</organism>
<accession>A0A127VIF5</accession>
<dbReference type="PANTHER" id="PTHR30469">
    <property type="entry name" value="MULTIDRUG RESISTANCE PROTEIN MDTA"/>
    <property type="match status" value="1"/>
</dbReference>
<feature type="coiled-coil region" evidence="2">
    <location>
        <begin position="95"/>
        <end position="122"/>
    </location>
</feature>
<proteinExistence type="inferred from homology"/>
<dbReference type="Gene3D" id="2.40.420.20">
    <property type="match status" value="1"/>
</dbReference>
<feature type="domain" description="Multidrug resistance protein MdtA-like barrel-sandwich hybrid" evidence="4">
    <location>
        <begin position="68"/>
        <end position="183"/>
    </location>
</feature>
<protein>
    <submittedName>
        <fullName evidence="5">RND transporter</fullName>
    </submittedName>
</protein>
<dbReference type="InterPro" id="IPR058625">
    <property type="entry name" value="MdtA-like_BSH"/>
</dbReference>
<dbReference type="Gene3D" id="2.40.50.100">
    <property type="match status" value="1"/>
</dbReference>
<dbReference type="OrthoDB" id="9798190at2"/>
<keyword evidence="6" id="KW-1185">Reference proteome</keyword>
<comment type="similarity">
    <text evidence="1">Belongs to the membrane fusion protein (MFP) (TC 8.A.1) family.</text>
</comment>
<dbReference type="PATRIC" id="fig|188932.3.peg.4408"/>
<dbReference type="PROSITE" id="PS51257">
    <property type="entry name" value="PROKAR_LIPOPROTEIN"/>
    <property type="match status" value="1"/>
</dbReference>
<evidence type="ECO:0000313" key="5">
    <source>
        <dbReference type="EMBL" id="AMQ01097.1"/>
    </source>
</evidence>
<evidence type="ECO:0000313" key="6">
    <source>
        <dbReference type="Proteomes" id="UP000071561"/>
    </source>
</evidence>
<dbReference type="GO" id="GO:0015562">
    <property type="term" value="F:efflux transmembrane transporter activity"/>
    <property type="evidence" value="ECO:0007669"/>
    <property type="project" value="TreeGrafter"/>
</dbReference>
<dbReference type="GO" id="GO:1990281">
    <property type="term" value="C:efflux pump complex"/>
    <property type="evidence" value="ECO:0007669"/>
    <property type="project" value="TreeGrafter"/>
</dbReference>
<dbReference type="NCBIfam" id="TIGR01730">
    <property type="entry name" value="RND_mfp"/>
    <property type="match status" value="1"/>
</dbReference>
<feature type="chain" id="PRO_5007280676" evidence="3">
    <location>
        <begin position="19"/>
        <end position="358"/>
    </location>
</feature>
<evidence type="ECO:0000256" key="3">
    <source>
        <dbReference type="SAM" id="SignalP"/>
    </source>
</evidence>
<keyword evidence="3" id="KW-0732">Signal</keyword>
<dbReference type="EMBL" id="CP014504">
    <property type="protein sequence ID" value="AMQ01097.1"/>
    <property type="molecule type" value="Genomic_DNA"/>
</dbReference>
<gene>
    <name evidence="5" type="ORF">AY601_4248</name>
</gene>
<dbReference type="Gene3D" id="2.40.30.170">
    <property type="match status" value="1"/>
</dbReference>
<dbReference type="Pfam" id="PF25917">
    <property type="entry name" value="BSH_RND"/>
    <property type="match status" value="1"/>
</dbReference>
<dbReference type="AlphaFoldDB" id="A0A127VIF5"/>
<dbReference type="Proteomes" id="UP000071561">
    <property type="component" value="Chromosome"/>
</dbReference>
<dbReference type="KEGG" id="pcm:AY601_4248"/>